<name>A0A1G6WTY9_9BACT</name>
<feature type="transmembrane region" description="Helical" evidence="9">
    <location>
        <begin position="199"/>
        <end position="217"/>
    </location>
</feature>
<evidence type="ECO:0000256" key="2">
    <source>
        <dbReference type="ARBA" id="ARBA00022475"/>
    </source>
</evidence>
<dbReference type="CDD" id="cd16015">
    <property type="entry name" value="LTA_synthase"/>
    <property type="match status" value="1"/>
</dbReference>
<dbReference type="PANTHER" id="PTHR47371:SF3">
    <property type="entry name" value="PHOSPHOGLYCEROL TRANSFERASE I"/>
    <property type="match status" value="1"/>
</dbReference>
<proteinExistence type="predicted"/>
<feature type="domain" description="Sulfatase N-terminal" evidence="10">
    <location>
        <begin position="310"/>
        <end position="588"/>
    </location>
</feature>
<feature type="binding site" evidence="8">
    <location>
        <position position="358"/>
    </location>
    <ligand>
        <name>Mn(2+)</name>
        <dbReference type="ChEBI" id="CHEBI:29035"/>
    </ligand>
</feature>
<feature type="binding site" evidence="8">
    <location>
        <position position="535"/>
    </location>
    <ligand>
        <name>Mn(2+)</name>
        <dbReference type="ChEBI" id="CHEBI:29035"/>
    </ligand>
</feature>
<dbReference type="EMBL" id="FNAQ01000001">
    <property type="protein sequence ID" value="SDD68495.1"/>
    <property type="molecule type" value="Genomic_DNA"/>
</dbReference>
<gene>
    <name evidence="11" type="ORF">SAMN05661003_1017</name>
</gene>
<keyword evidence="4 9" id="KW-1133">Transmembrane helix</keyword>
<keyword evidence="11" id="KW-0808">Transferase</keyword>
<evidence type="ECO:0000256" key="4">
    <source>
        <dbReference type="ARBA" id="ARBA00022989"/>
    </source>
</evidence>
<organism evidence="11 12">
    <name type="scientific">Desulfuromonas thiophila</name>
    <dbReference type="NCBI Taxonomy" id="57664"/>
    <lineage>
        <taxon>Bacteria</taxon>
        <taxon>Pseudomonadati</taxon>
        <taxon>Thermodesulfobacteriota</taxon>
        <taxon>Desulfuromonadia</taxon>
        <taxon>Desulfuromonadales</taxon>
        <taxon>Desulfuromonadaceae</taxon>
        <taxon>Desulfuromonas</taxon>
    </lineage>
</organism>
<dbReference type="GO" id="GO:0016740">
    <property type="term" value="F:transferase activity"/>
    <property type="evidence" value="ECO:0007669"/>
    <property type="project" value="UniProtKB-KW"/>
</dbReference>
<protein>
    <submittedName>
        <fullName evidence="11">Phosphoglycerol transferase MdoB</fullName>
    </submittedName>
</protein>
<evidence type="ECO:0000256" key="5">
    <source>
        <dbReference type="ARBA" id="ARBA00023136"/>
    </source>
</evidence>
<feature type="transmembrane region" description="Helical" evidence="9">
    <location>
        <begin position="160"/>
        <end position="178"/>
    </location>
</feature>
<feature type="binding site" evidence="7">
    <location>
        <position position="477"/>
    </location>
    <ligand>
        <name>substrate</name>
    </ligand>
</feature>
<dbReference type="OrthoDB" id="9760224at2"/>
<dbReference type="Pfam" id="PF00884">
    <property type="entry name" value="Sulfatase"/>
    <property type="match status" value="1"/>
</dbReference>
<dbReference type="InterPro" id="IPR050448">
    <property type="entry name" value="OpgB/LTA_synthase_biosynth"/>
</dbReference>
<dbReference type="Proteomes" id="UP000243205">
    <property type="component" value="Unassembled WGS sequence"/>
</dbReference>
<dbReference type="GO" id="GO:0005886">
    <property type="term" value="C:plasma membrane"/>
    <property type="evidence" value="ECO:0007669"/>
    <property type="project" value="UniProtKB-SubCell"/>
</dbReference>
<feature type="binding site" evidence="8">
    <location>
        <position position="534"/>
    </location>
    <ligand>
        <name>Mn(2+)</name>
        <dbReference type="ChEBI" id="CHEBI:29035"/>
    </ligand>
</feature>
<evidence type="ECO:0000256" key="8">
    <source>
        <dbReference type="PIRSR" id="PIRSR005091-3"/>
    </source>
</evidence>
<comment type="subcellular location">
    <subcellularLocation>
        <location evidence="1">Cell membrane</location>
        <topology evidence="1">Multi-pass membrane protein</topology>
    </subcellularLocation>
</comment>
<feature type="active site" evidence="6">
    <location>
        <position position="358"/>
    </location>
</feature>
<feature type="transmembrane region" description="Helical" evidence="9">
    <location>
        <begin position="32"/>
        <end position="52"/>
    </location>
</feature>
<keyword evidence="5 9" id="KW-0472">Membrane</keyword>
<dbReference type="Gene3D" id="3.40.720.10">
    <property type="entry name" value="Alkaline Phosphatase, subunit A"/>
    <property type="match status" value="1"/>
</dbReference>
<evidence type="ECO:0000256" key="7">
    <source>
        <dbReference type="PIRSR" id="PIRSR005091-2"/>
    </source>
</evidence>
<keyword evidence="12" id="KW-1185">Reference proteome</keyword>
<evidence type="ECO:0000259" key="10">
    <source>
        <dbReference type="Pfam" id="PF00884"/>
    </source>
</evidence>
<dbReference type="GO" id="GO:0046872">
    <property type="term" value="F:metal ion binding"/>
    <property type="evidence" value="ECO:0007669"/>
    <property type="project" value="UniProtKB-KW"/>
</dbReference>
<evidence type="ECO:0000256" key="1">
    <source>
        <dbReference type="ARBA" id="ARBA00004651"/>
    </source>
</evidence>
<keyword evidence="2" id="KW-1003">Cell membrane</keyword>
<dbReference type="PIRSF" id="PIRSF005091">
    <property type="entry name" value="Mmb_sulf_HI1246"/>
    <property type="match status" value="1"/>
</dbReference>
<dbReference type="InterPro" id="IPR000917">
    <property type="entry name" value="Sulfatase_N"/>
</dbReference>
<keyword evidence="3 9" id="KW-0812">Transmembrane</keyword>
<evidence type="ECO:0000313" key="12">
    <source>
        <dbReference type="Proteomes" id="UP000243205"/>
    </source>
</evidence>
<dbReference type="SUPFAM" id="SSF53649">
    <property type="entry name" value="Alkaline phosphatase-like"/>
    <property type="match status" value="1"/>
</dbReference>
<accession>A0A1G6WTY9</accession>
<feature type="transmembrane region" description="Helical" evidence="9">
    <location>
        <begin position="72"/>
        <end position="95"/>
    </location>
</feature>
<evidence type="ECO:0000256" key="9">
    <source>
        <dbReference type="SAM" id="Phobius"/>
    </source>
</evidence>
<dbReference type="STRING" id="57664.SAMN05661003_1017"/>
<reference evidence="12" key="1">
    <citation type="submission" date="2016-10" db="EMBL/GenBank/DDBJ databases">
        <authorList>
            <person name="Varghese N."/>
            <person name="Submissions S."/>
        </authorList>
    </citation>
    <scope>NUCLEOTIDE SEQUENCE [LARGE SCALE GENOMIC DNA]</scope>
    <source>
        <strain evidence="12">DSM 8987</strain>
    </source>
</reference>
<dbReference type="AlphaFoldDB" id="A0A1G6WTY9"/>
<keyword evidence="7" id="KW-0464">Manganese</keyword>
<dbReference type="Gene3D" id="3.30.1120.80">
    <property type="match status" value="1"/>
</dbReference>
<evidence type="ECO:0000256" key="3">
    <source>
        <dbReference type="ARBA" id="ARBA00022692"/>
    </source>
</evidence>
<keyword evidence="7" id="KW-0479">Metal-binding</keyword>
<feature type="transmembrane region" description="Helical" evidence="9">
    <location>
        <begin position="107"/>
        <end position="128"/>
    </location>
</feature>
<sequence length="694" mass="78026">MINQQKSTQKGRAIFSLLARENHGGEASGFELFFALSCLGLLLLLTLLRLSLHLTNLDQSSTATWSDLMTAYFNGLRFDSRIIAYTAFPLLPFIVLQHRSWHRPVQVVYLTAVASLFILLGLIEPIFYREFHQRLNGLVFQYLTENPITVLRMLWHGFPLSRLIVAWGLLSCSSFMALRWLSRAISKEEPSRKSHAKRWFLLLPALLVVILAARGTLRQGPPLRWGDAFTTPSIFANQLGLNPEQTLYTAIVGRLARRKPPLWKNSMAATEAIRIVRQSLLLPQETLVDAEQAVVRRVYQPRSDGQLPVRNVVVILMESLAARYVGALGDSHNITPCFDELSKKGLLFRNFLANGTHTHQGIFATMTSFPNLPGYEYLMQMSEGSHDFSGLAPLLKLLGYEDLYVYNGDFAWDNQLGFFRRQGFQNFIGRNDYVNPVVKDPTWGVSDQDMFDRAAKELASMPRKKPFFALLQTLSNHTPYALPNPLPVPAVTTAGSLNAHLTAMRYADWALGRFFAAIEKQPFFQETLFVIVGDHGFANSEQLTELDLNRFHVPLLLVAPGIQKRYGSFCDRVGSQVDIVPTILGRLGHNIQHQCWGRDLLALSPFDAGFAVIKPSGSDQTVGLVQGNRLLVWPQSRQPLHFQIDLRKHQAIATNPSPEESRQSTDFLQAYIESASHSLRQNTAGIASAQEKTL</sequence>
<dbReference type="PANTHER" id="PTHR47371">
    <property type="entry name" value="LIPOTEICHOIC ACID SYNTHASE"/>
    <property type="match status" value="1"/>
</dbReference>
<feature type="binding site" evidence="8">
    <location>
        <position position="318"/>
    </location>
    <ligand>
        <name>Mn(2+)</name>
        <dbReference type="ChEBI" id="CHEBI:29035"/>
    </ligand>
</feature>
<evidence type="ECO:0000313" key="11">
    <source>
        <dbReference type="EMBL" id="SDD68495.1"/>
    </source>
</evidence>
<dbReference type="RefSeq" id="WP_092075174.1">
    <property type="nucleotide sequence ID" value="NZ_FNAQ01000001.1"/>
</dbReference>
<dbReference type="InterPro" id="IPR017850">
    <property type="entry name" value="Alkaline_phosphatase_core_sf"/>
</dbReference>
<evidence type="ECO:0000256" key="6">
    <source>
        <dbReference type="PIRSR" id="PIRSR005091-1"/>
    </source>
</evidence>
<dbReference type="InterPro" id="IPR012160">
    <property type="entry name" value="LtaS-like"/>
</dbReference>